<sequence>MVAHSDFYLPFAIQISRNHVCNIEGREYSEDEMKALAEQHIATYIGELQEKGVQIVQKNVIITNRSDKLVADGNMIVRMSVGFPRTLRNVVSGNNIETEAD</sequence>
<organism evidence="1 2">
    <name type="scientific">Coprococcus eutactus</name>
    <dbReference type="NCBI Taxonomy" id="33043"/>
    <lineage>
        <taxon>Bacteria</taxon>
        <taxon>Bacillati</taxon>
        <taxon>Bacillota</taxon>
        <taxon>Clostridia</taxon>
        <taxon>Lachnospirales</taxon>
        <taxon>Lachnospiraceae</taxon>
        <taxon>Coprococcus</taxon>
    </lineage>
</organism>
<evidence type="ECO:0000313" key="2">
    <source>
        <dbReference type="Proteomes" id="UP000283295"/>
    </source>
</evidence>
<accession>A0A412ITB3</accession>
<proteinExistence type="predicted"/>
<dbReference type="EMBL" id="QRVK01000007">
    <property type="protein sequence ID" value="RGS43351.1"/>
    <property type="molecule type" value="Genomic_DNA"/>
</dbReference>
<comment type="caution">
    <text evidence="1">The sequence shown here is derived from an EMBL/GenBank/DDBJ whole genome shotgun (WGS) entry which is preliminary data.</text>
</comment>
<name>A0A412ITB3_9FIRM</name>
<evidence type="ECO:0000313" key="1">
    <source>
        <dbReference type="EMBL" id="RGS43351.1"/>
    </source>
</evidence>
<dbReference type="Proteomes" id="UP000283295">
    <property type="component" value="Unassembled WGS sequence"/>
</dbReference>
<dbReference type="AlphaFoldDB" id="A0A412ITB3"/>
<protein>
    <submittedName>
        <fullName evidence="1">Uncharacterized protein</fullName>
    </submittedName>
</protein>
<reference evidence="1 2" key="1">
    <citation type="submission" date="2018-08" db="EMBL/GenBank/DDBJ databases">
        <title>A genome reference for cultivated species of the human gut microbiota.</title>
        <authorList>
            <person name="Zou Y."/>
            <person name="Xue W."/>
            <person name="Luo G."/>
        </authorList>
    </citation>
    <scope>NUCLEOTIDE SEQUENCE [LARGE SCALE GENOMIC DNA]</scope>
    <source>
        <strain evidence="1 2">AF22-21</strain>
    </source>
</reference>
<dbReference type="OrthoDB" id="1640349at2"/>
<gene>
    <name evidence="1" type="ORF">DWX94_04610</name>
</gene>